<evidence type="ECO:0000313" key="9">
    <source>
        <dbReference type="EMBL" id="GKH74403.1"/>
    </source>
</evidence>
<reference evidence="11 12" key="1">
    <citation type="submission" date="2018-08" db="EMBL/GenBank/DDBJ databases">
        <title>A genome reference for cultivated species of the human gut microbiota.</title>
        <authorList>
            <person name="Zou Y."/>
            <person name="Xue W."/>
            <person name="Luo G."/>
        </authorList>
    </citation>
    <scope>NUCLEOTIDE SEQUENCE [LARGE SCALE GENOMIC DNA]</scope>
    <source>
        <strain evidence="11 12">AM34-17</strain>
    </source>
</reference>
<dbReference type="InterPro" id="IPR011990">
    <property type="entry name" value="TPR-like_helical_dom_sf"/>
</dbReference>
<dbReference type="Pfam" id="PF07980">
    <property type="entry name" value="SusD_RagB"/>
    <property type="match status" value="1"/>
</dbReference>
<evidence type="ECO:0000256" key="6">
    <source>
        <dbReference type="SAM" id="SignalP"/>
    </source>
</evidence>
<evidence type="ECO:0000256" key="5">
    <source>
        <dbReference type="ARBA" id="ARBA00023237"/>
    </source>
</evidence>
<dbReference type="InterPro" id="IPR019734">
    <property type="entry name" value="TPR_rpt"/>
</dbReference>
<keyword evidence="4" id="KW-0472">Membrane</keyword>
<evidence type="ECO:0000313" key="12">
    <source>
        <dbReference type="Proteomes" id="UP000286260"/>
    </source>
</evidence>
<feature type="domain" description="SusD-like N-terminal" evidence="8">
    <location>
        <begin position="21"/>
        <end position="216"/>
    </location>
</feature>
<evidence type="ECO:0000313" key="11">
    <source>
        <dbReference type="EMBL" id="RHC78444.1"/>
    </source>
</evidence>
<dbReference type="RefSeq" id="WP_005637396.1">
    <property type="nucleotide sequence ID" value="NZ_BAABYG010000001.1"/>
</dbReference>
<dbReference type="Pfam" id="PF14322">
    <property type="entry name" value="SusD-like_3"/>
    <property type="match status" value="1"/>
</dbReference>
<comment type="caution">
    <text evidence="11">The sequence shown here is derived from an EMBL/GenBank/DDBJ whole genome shotgun (WGS) entry which is preliminary data.</text>
</comment>
<feature type="chain" id="PRO_5042366241" evidence="6">
    <location>
        <begin position="20"/>
        <end position="571"/>
    </location>
</feature>
<dbReference type="SMART" id="SM00028">
    <property type="entry name" value="TPR"/>
    <property type="match status" value="3"/>
</dbReference>
<dbReference type="Proteomes" id="UP001055114">
    <property type="component" value="Unassembled WGS sequence"/>
</dbReference>
<dbReference type="GO" id="GO:0009279">
    <property type="term" value="C:cell outer membrane"/>
    <property type="evidence" value="ECO:0007669"/>
    <property type="project" value="UniProtKB-SubCell"/>
</dbReference>
<sequence length="571" mass="65376">MKKYIMPFLAALLALTSCYDLDRAPYDQLSSSTFWQTEDQCKSGLMGVYASLKNTDLYGKMFMIDVNSDVAVGYDQYEALQLGTCTPRTGFLNGKWQNGYNAVQRANLAIRSIGEAPIAEDAKNKMLGEAHFLRALIYFHLMDYFGGLPLYDETTNLEQDFNNLMKPRSSAEETRAFIISDLEKALNSGLPDKWDDANYGRVTLTAVQALLGKVYLYNKNYEKAIENLEKSTNGHELYSNFADLFNLTGHTSSEMIFSIINLGGTGNDYGMPLCFYAGTRNSYGSCWNNTLPSVNLVDMYEYKDGRPFDWDELFPGYTTDNQVRERVFRCTVDDAGAEILDRPVEADKVLEMWDQRDPRLMATVIAPYTTYLGWNRNEERLMTFIFAKNQKGDVVAVNENNGFMRNNKGGWETYFWRKFVPEGDWNGAITNREHTPVNFPIIRLADVYLMLAECYNEIGNQPKAVEYINKVRARAGIALLNSGPSYLAANSKDEVFQRIFRERAYELAGEGIRDSDLRRWKLSHTLLNREEYGITGKRLLTRVFRENRDYLWPIPATEIEINGSLEQNPNW</sequence>
<dbReference type="CDD" id="cd08977">
    <property type="entry name" value="SusD"/>
    <property type="match status" value="1"/>
</dbReference>
<feature type="domain" description="RagB/SusD" evidence="7">
    <location>
        <begin position="254"/>
        <end position="571"/>
    </location>
</feature>
<dbReference type="SUPFAM" id="SSF48452">
    <property type="entry name" value="TPR-like"/>
    <property type="match status" value="1"/>
</dbReference>
<dbReference type="Gene3D" id="1.25.40.390">
    <property type="match status" value="1"/>
</dbReference>
<comment type="similarity">
    <text evidence="2">Belongs to the SusD family.</text>
</comment>
<keyword evidence="5" id="KW-0998">Cell outer membrane</keyword>
<dbReference type="GeneID" id="49203212"/>
<gene>
    <name evidence="9" type="ORF">CE91St3_42660</name>
    <name evidence="11" type="ORF">DW828_19635</name>
    <name evidence="10" type="ORF">GMD92_12175</name>
</gene>
<organism evidence="11 12">
    <name type="scientific">Parabacteroides merdae</name>
    <dbReference type="NCBI Taxonomy" id="46503"/>
    <lineage>
        <taxon>Bacteria</taxon>
        <taxon>Pseudomonadati</taxon>
        <taxon>Bacteroidota</taxon>
        <taxon>Bacteroidia</taxon>
        <taxon>Bacteroidales</taxon>
        <taxon>Tannerellaceae</taxon>
        <taxon>Parabacteroides</taxon>
    </lineage>
</organism>
<evidence type="ECO:0000256" key="1">
    <source>
        <dbReference type="ARBA" id="ARBA00004442"/>
    </source>
</evidence>
<dbReference type="InterPro" id="IPR012944">
    <property type="entry name" value="SusD_RagB_dom"/>
</dbReference>
<reference evidence="9" key="3">
    <citation type="submission" date="2022-01" db="EMBL/GenBank/DDBJ databases">
        <title>Novel bile acid biosynthetic pathways are enriched in the microbiome of centenarians.</title>
        <authorList>
            <person name="Sato Y."/>
            <person name="Atarashi K."/>
            <person name="Plichta R.D."/>
            <person name="Arai Y."/>
            <person name="Sasajima S."/>
            <person name="Kearney M.S."/>
            <person name="Suda W."/>
            <person name="Takeshita K."/>
            <person name="Sasaki T."/>
            <person name="Okamoto S."/>
            <person name="Skelly N.A."/>
            <person name="Okamura Y."/>
            <person name="Vlamakis H."/>
            <person name="Li Y."/>
            <person name="Tanoue T."/>
            <person name="Takei H."/>
            <person name="Nittono H."/>
            <person name="Narushima S."/>
            <person name="Irie J."/>
            <person name="Itoh H."/>
            <person name="Moriya K."/>
            <person name="Sugiura Y."/>
            <person name="Suematsu M."/>
            <person name="Moritoki N."/>
            <person name="Shibata S."/>
            <person name="Littman R.D."/>
            <person name="Fischbach A.M."/>
            <person name="Uwamino Y."/>
            <person name="Inoue T."/>
            <person name="Honda A."/>
            <person name="Hattori M."/>
            <person name="Murai T."/>
            <person name="Xavier J.R."/>
            <person name="Hirose N."/>
            <person name="Honda K."/>
        </authorList>
    </citation>
    <scope>NUCLEOTIDE SEQUENCE</scope>
    <source>
        <strain evidence="9">CE91-St3</strain>
    </source>
</reference>
<dbReference type="PROSITE" id="PS51257">
    <property type="entry name" value="PROKAR_LIPOPROTEIN"/>
    <property type="match status" value="1"/>
</dbReference>
<dbReference type="EMBL" id="WNDA01000018">
    <property type="protein sequence ID" value="MTU69808.1"/>
    <property type="molecule type" value="Genomic_DNA"/>
</dbReference>
<evidence type="ECO:0000259" key="8">
    <source>
        <dbReference type="Pfam" id="PF14322"/>
    </source>
</evidence>
<proteinExistence type="inferred from homology"/>
<dbReference type="AlphaFoldDB" id="A0A3R6DXM2"/>
<feature type="signal peptide" evidence="6">
    <location>
        <begin position="1"/>
        <end position="19"/>
    </location>
</feature>
<comment type="subcellular location">
    <subcellularLocation>
        <location evidence="1">Cell outer membrane</location>
    </subcellularLocation>
</comment>
<evidence type="ECO:0000256" key="4">
    <source>
        <dbReference type="ARBA" id="ARBA00023136"/>
    </source>
</evidence>
<dbReference type="Proteomes" id="UP000448908">
    <property type="component" value="Unassembled WGS sequence"/>
</dbReference>
<evidence type="ECO:0000313" key="13">
    <source>
        <dbReference type="Proteomes" id="UP000448908"/>
    </source>
</evidence>
<keyword evidence="3 6" id="KW-0732">Signal</keyword>
<accession>A0A3R6DXM2</accession>
<evidence type="ECO:0000256" key="2">
    <source>
        <dbReference type="ARBA" id="ARBA00006275"/>
    </source>
</evidence>
<evidence type="ECO:0000313" key="10">
    <source>
        <dbReference type="EMBL" id="MTU69808.1"/>
    </source>
</evidence>
<dbReference type="Proteomes" id="UP000286260">
    <property type="component" value="Unassembled WGS sequence"/>
</dbReference>
<dbReference type="EMBL" id="QSII01000047">
    <property type="protein sequence ID" value="RHC78444.1"/>
    <property type="molecule type" value="Genomic_DNA"/>
</dbReference>
<dbReference type="EMBL" id="BQNZ01000012">
    <property type="protein sequence ID" value="GKH74403.1"/>
    <property type="molecule type" value="Genomic_DNA"/>
</dbReference>
<protein>
    <submittedName>
        <fullName evidence="11">RagB/SusD family nutrient uptake outer membrane protein</fullName>
    </submittedName>
</protein>
<evidence type="ECO:0000256" key="3">
    <source>
        <dbReference type="ARBA" id="ARBA00022729"/>
    </source>
</evidence>
<evidence type="ECO:0000259" key="7">
    <source>
        <dbReference type="Pfam" id="PF07980"/>
    </source>
</evidence>
<dbReference type="InterPro" id="IPR033985">
    <property type="entry name" value="SusD-like_N"/>
</dbReference>
<dbReference type="OrthoDB" id="1109873at2"/>
<name>A0A3R6DXM2_9BACT</name>
<reference evidence="10 13" key="2">
    <citation type="journal article" date="2019" name="Nat. Med.">
        <title>A library of human gut bacterial isolates paired with longitudinal multiomics data enables mechanistic microbiome research.</title>
        <authorList>
            <person name="Poyet M."/>
            <person name="Groussin M."/>
            <person name="Gibbons S.M."/>
            <person name="Avila-Pacheco J."/>
            <person name="Jiang X."/>
            <person name="Kearney S.M."/>
            <person name="Perrotta A.R."/>
            <person name="Berdy B."/>
            <person name="Zhao S."/>
            <person name="Lieberman T.D."/>
            <person name="Swanson P.K."/>
            <person name="Smith M."/>
            <person name="Roesemann S."/>
            <person name="Alexander J.E."/>
            <person name="Rich S.A."/>
            <person name="Livny J."/>
            <person name="Vlamakis H."/>
            <person name="Clish C."/>
            <person name="Bullock K."/>
            <person name="Deik A."/>
            <person name="Scott J."/>
            <person name="Pierce K.A."/>
            <person name="Xavier R.J."/>
            <person name="Alm E.J."/>
        </authorList>
    </citation>
    <scope>NUCLEOTIDE SEQUENCE [LARGE SCALE GENOMIC DNA]</scope>
    <source>
        <strain evidence="10 13">BIOML-A16</strain>
    </source>
</reference>